<keyword evidence="2" id="KW-1185">Reference proteome</keyword>
<reference evidence="1" key="1">
    <citation type="submission" date="2023-10" db="EMBL/GenBank/DDBJ databases">
        <title>Genome assemblies of two species of porcelain crab, Petrolisthes cinctipes and Petrolisthes manimaculis (Anomura: Porcellanidae).</title>
        <authorList>
            <person name="Angst P."/>
        </authorList>
    </citation>
    <scope>NUCLEOTIDE SEQUENCE</scope>
    <source>
        <strain evidence="1">PB745_01</strain>
        <tissue evidence="1">Gill</tissue>
    </source>
</reference>
<dbReference type="EMBL" id="JAWQEG010002260">
    <property type="protein sequence ID" value="KAK3873130.1"/>
    <property type="molecule type" value="Genomic_DNA"/>
</dbReference>
<proteinExistence type="predicted"/>
<dbReference type="AlphaFoldDB" id="A0AAE1KJ91"/>
<evidence type="ECO:0000313" key="1">
    <source>
        <dbReference type="EMBL" id="KAK3873130.1"/>
    </source>
</evidence>
<gene>
    <name evidence="1" type="ORF">Pcinc_021834</name>
</gene>
<dbReference type="Proteomes" id="UP001286313">
    <property type="component" value="Unassembled WGS sequence"/>
</dbReference>
<comment type="caution">
    <text evidence="1">The sequence shown here is derived from an EMBL/GenBank/DDBJ whole genome shotgun (WGS) entry which is preliminary data.</text>
</comment>
<evidence type="ECO:0000313" key="2">
    <source>
        <dbReference type="Proteomes" id="UP001286313"/>
    </source>
</evidence>
<name>A0AAE1KJ91_PETCI</name>
<organism evidence="1 2">
    <name type="scientific">Petrolisthes cinctipes</name>
    <name type="common">Flat porcelain crab</name>
    <dbReference type="NCBI Taxonomy" id="88211"/>
    <lineage>
        <taxon>Eukaryota</taxon>
        <taxon>Metazoa</taxon>
        <taxon>Ecdysozoa</taxon>
        <taxon>Arthropoda</taxon>
        <taxon>Crustacea</taxon>
        <taxon>Multicrustacea</taxon>
        <taxon>Malacostraca</taxon>
        <taxon>Eumalacostraca</taxon>
        <taxon>Eucarida</taxon>
        <taxon>Decapoda</taxon>
        <taxon>Pleocyemata</taxon>
        <taxon>Anomura</taxon>
        <taxon>Galatheoidea</taxon>
        <taxon>Porcellanidae</taxon>
        <taxon>Petrolisthes</taxon>
    </lineage>
</organism>
<sequence>MIGEKGLSVNQLADRLGPTYPVLGKLMVKRRFAGRHDSGGPAVNTARRHEGQPGGWCSHVTGLRRLALIVVDLPSNFFLYPSRHQNGLRLSLTWHLLGTKMAEVVVVSPPFPLVVLLDIYYKLKTL</sequence>
<protein>
    <submittedName>
        <fullName evidence="1">Uncharacterized protein</fullName>
    </submittedName>
</protein>
<accession>A0AAE1KJ91</accession>